<evidence type="ECO:0000313" key="3">
    <source>
        <dbReference type="EMBL" id="KAL0409944.1"/>
    </source>
</evidence>
<dbReference type="CDD" id="cd00303">
    <property type="entry name" value="retropepsin_like"/>
    <property type="match status" value="1"/>
</dbReference>
<dbReference type="GO" id="GO:0004190">
    <property type="term" value="F:aspartic-type endopeptidase activity"/>
    <property type="evidence" value="ECO:0007669"/>
    <property type="project" value="InterPro"/>
</dbReference>
<dbReference type="Pfam" id="PF08284">
    <property type="entry name" value="RVP_2"/>
    <property type="match status" value="1"/>
</dbReference>
<dbReference type="GO" id="GO:0006508">
    <property type="term" value="P:proteolysis"/>
    <property type="evidence" value="ECO:0007669"/>
    <property type="project" value="InterPro"/>
</dbReference>
<sequence>MPPKQALEDAIAALSEKLTDILTSWELRHESLAAVLSDLQLQLAARPSPPPPSFPLGHPASIPPRPLPRLPPRLLFLSSNHPNSKCQPSMSEFEHLCNRVVGLPPESILNCFISGLRSDIQHELAVLQPSSISQAVGLAKLVEAKLLDARPIRAVHPHAVPRTPPLLPAPRPGPSLPIRRLSPSEMQDRRARGLCFNCDDKFRPGHVCKSKQFLLLLAEDGSTPPEPPDSVDFLPELPEDSPPPPPRFLSDETPTDSVHFQLSSAAMSGSICPRTLCLRGSIHELELSVSVLIDSGSSHNIIQPRVAEFLGLTLSPLASFPVLVGNGAALQCSGVCHEVPLLLQSHRFVVSLFVIPIYAWGAVAVHLRTVCV</sequence>
<dbReference type="PANTHER" id="PTHR15503:SF22">
    <property type="entry name" value="TRANSPOSON TY3-I GAG POLYPROTEIN"/>
    <property type="match status" value="1"/>
</dbReference>
<name>A0AAW2TYY3_9LAMI</name>
<dbReference type="Gene3D" id="2.40.70.10">
    <property type="entry name" value="Acid Proteases"/>
    <property type="match status" value="1"/>
</dbReference>
<keyword evidence="2" id="KW-0812">Transmembrane</keyword>
<dbReference type="InterPro" id="IPR001969">
    <property type="entry name" value="Aspartic_peptidase_AS"/>
</dbReference>
<keyword evidence="2" id="KW-0472">Membrane</keyword>
<feature type="compositionally biased region" description="Pro residues" evidence="1">
    <location>
        <begin position="162"/>
        <end position="175"/>
    </location>
</feature>
<evidence type="ECO:0000256" key="1">
    <source>
        <dbReference type="SAM" id="MobiDB-lite"/>
    </source>
</evidence>
<feature type="region of interest" description="Disordered" evidence="1">
    <location>
        <begin position="158"/>
        <end position="181"/>
    </location>
</feature>
<proteinExistence type="predicted"/>
<dbReference type="AlphaFoldDB" id="A0AAW2TYY3"/>
<organism evidence="3">
    <name type="scientific">Sesamum latifolium</name>
    <dbReference type="NCBI Taxonomy" id="2727402"/>
    <lineage>
        <taxon>Eukaryota</taxon>
        <taxon>Viridiplantae</taxon>
        <taxon>Streptophyta</taxon>
        <taxon>Embryophyta</taxon>
        <taxon>Tracheophyta</taxon>
        <taxon>Spermatophyta</taxon>
        <taxon>Magnoliopsida</taxon>
        <taxon>eudicotyledons</taxon>
        <taxon>Gunneridae</taxon>
        <taxon>Pentapetalae</taxon>
        <taxon>asterids</taxon>
        <taxon>lamiids</taxon>
        <taxon>Lamiales</taxon>
        <taxon>Pedaliaceae</taxon>
        <taxon>Sesamum</taxon>
    </lineage>
</organism>
<dbReference type="EMBL" id="JACGWN010000013">
    <property type="protein sequence ID" value="KAL0409944.1"/>
    <property type="molecule type" value="Genomic_DNA"/>
</dbReference>
<reference evidence="3" key="1">
    <citation type="submission" date="2020-06" db="EMBL/GenBank/DDBJ databases">
        <authorList>
            <person name="Li T."/>
            <person name="Hu X."/>
            <person name="Zhang T."/>
            <person name="Song X."/>
            <person name="Zhang H."/>
            <person name="Dai N."/>
            <person name="Sheng W."/>
            <person name="Hou X."/>
            <person name="Wei L."/>
        </authorList>
    </citation>
    <scope>NUCLEOTIDE SEQUENCE</scope>
    <source>
        <strain evidence="3">KEN1</strain>
        <tissue evidence="3">Leaf</tissue>
    </source>
</reference>
<comment type="caution">
    <text evidence="3">The sequence shown here is derived from an EMBL/GenBank/DDBJ whole genome shotgun (WGS) entry which is preliminary data.</text>
</comment>
<accession>A0AAW2TYY3</accession>
<protein>
    <submittedName>
        <fullName evidence="3">Uncharacterized protein</fullName>
    </submittedName>
</protein>
<dbReference type="InterPro" id="IPR021109">
    <property type="entry name" value="Peptidase_aspartic_dom_sf"/>
</dbReference>
<reference evidence="3" key="2">
    <citation type="journal article" date="2024" name="Plant">
        <title>Genomic evolution and insights into agronomic trait innovations of Sesamum species.</title>
        <authorList>
            <person name="Miao H."/>
            <person name="Wang L."/>
            <person name="Qu L."/>
            <person name="Liu H."/>
            <person name="Sun Y."/>
            <person name="Le M."/>
            <person name="Wang Q."/>
            <person name="Wei S."/>
            <person name="Zheng Y."/>
            <person name="Lin W."/>
            <person name="Duan Y."/>
            <person name="Cao H."/>
            <person name="Xiong S."/>
            <person name="Wang X."/>
            <person name="Wei L."/>
            <person name="Li C."/>
            <person name="Ma Q."/>
            <person name="Ju M."/>
            <person name="Zhao R."/>
            <person name="Li G."/>
            <person name="Mu C."/>
            <person name="Tian Q."/>
            <person name="Mei H."/>
            <person name="Zhang T."/>
            <person name="Gao T."/>
            <person name="Zhang H."/>
        </authorList>
    </citation>
    <scope>NUCLEOTIDE SEQUENCE</scope>
    <source>
        <strain evidence="3">KEN1</strain>
    </source>
</reference>
<gene>
    <name evidence="3" type="ORF">Slati_3584100</name>
</gene>
<evidence type="ECO:0000256" key="2">
    <source>
        <dbReference type="SAM" id="Phobius"/>
    </source>
</evidence>
<feature type="region of interest" description="Disordered" evidence="1">
    <location>
        <begin position="219"/>
        <end position="254"/>
    </location>
</feature>
<feature type="transmembrane region" description="Helical" evidence="2">
    <location>
        <begin position="348"/>
        <end position="367"/>
    </location>
</feature>
<dbReference type="PROSITE" id="PS00141">
    <property type="entry name" value="ASP_PROTEASE"/>
    <property type="match status" value="1"/>
</dbReference>
<dbReference type="PANTHER" id="PTHR15503">
    <property type="entry name" value="LDOC1 RELATED"/>
    <property type="match status" value="1"/>
</dbReference>
<keyword evidence="2" id="KW-1133">Transmembrane helix</keyword>
<dbReference type="InterPro" id="IPR032567">
    <property type="entry name" value="RTL1-rel"/>
</dbReference>